<sequence>MNICLDGLKSGSFCFGDSLARLHGTEYGLTHTGLGMLALIGVAMVVYVFRDPA</sequence>
<dbReference type="STRING" id="282197.SAMN04488517_103435"/>
<keyword evidence="1" id="KW-0472">Membrane</keyword>
<gene>
    <name evidence="2" type="ORF">JAN5088_01683</name>
</gene>
<name>A0A0M6XP95_9RHOB</name>
<dbReference type="AlphaFoldDB" id="A0A0M6XP95"/>
<keyword evidence="1" id="KW-1133">Transmembrane helix</keyword>
<evidence type="ECO:0000313" key="3">
    <source>
        <dbReference type="Proteomes" id="UP000048908"/>
    </source>
</evidence>
<dbReference type="Proteomes" id="UP000048908">
    <property type="component" value="Unassembled WGS sequence"/>
</dbReference>
<feature type="transmembrane region" description="Helical" evidence="1">
    <location>
        <begin position="28"/>
        <end position="49"/>
    </location>
</feature>
<evidence type="ECO:0000256" key="1">
    <source>
        <dbReference type="SAM" id="Phobius"/>
    </source>
</evidence>
<protein>
    <submittedName>
        <fullName evidence="2">Uncharacterized protein</fullName>
    </submittedName>
</protein>
<accession>A0A0M6XP95</accession>
<evidence type="ECO:0000313" key="2">
    <source>
        <dbReference type="EMBL" id="CTQ32909.1"/>
    </source>
</evidence>
<organism evidence="2 3">
    <name type="scientific">Jannaschia rubra</name>
    <dbReference type="NCBI Taxonomy" id="282197"/>
    <lineage>
        <taxon>Bacteria</taxon>
        <taxon>Pseudomonadati</taxon>
        <taxon>Pseudomonadota</taxon>
        <taxon>Alphaproteobacteria</taxon>
        <taxon>Rhodobacterales</taxon>
        <taxon>Roseobacteraceae</taxon>
        <taxon>Jannaschia</taxon>
    </lineage>
</organism>
<proteinExistence type="predicted"/>
<keyword evidence="1" id="KW-0812">Transmembrane</keyword>
<reference evidence="2 3" key="1">
    <citation type="submission" date="2015-07" db="EMBL/GenBank/DDBJ databases">
        <authorList>
            <person name="Noorani M."/>
        </authorList>
    </citation>
    <scope>NUCLEOTIDE SEQUENCE [LARGE SCALE GENOMIC DNA]</scope>
    <source>
        <strain evidence="2 3">CECT 5088</strain>
    </source>
</reference>
<dbReference type="RefSeq" id="WP_158448473.1">
    <property type="nucleotide sequence ID" value="NZ_CXPG01000016.1"/>
</dbReference>
<dbReference type="EMBL" id="CXPG01000016">
    <property type="protein sequence ID" value="CTQ32909.1"/>
    <property type="molecule type" value="Genomic_DNA"/>
</dbReference>
<keyword evidence="3" id="KW-1185">Reference proteome</keyword>